<comment type="function">
    <text evidence="9">Part of the tripartite ATP-independent periplasmic (TRAP) transport system.</text>
</comment>
<comment type="similarity">
    <text evidence="8 9">Belongs to the TRAP transporter small permease family.</text>
</comment>
<evidence type="ECO:0000256" key="6">
    <source>
        <dbReference type="ARBA" id="ARBA00022989"/>
    </source>
</evidence>
<name>A0A4R0PDM2_9HYPH</name>
<evidence type="ECO:0000256" key="8">
    <source>
        <dbReference type="ARBA" id="ARBA00038436"/>
    </source>
</evidence>
<evidence type="ECO:0000256" key="1">
    <source>
        <dbReference type="ARBA" id="ARBA00004429"/>
    </source>
</evidence>
<keyword evidence="5 9" id="KW-0812">Transmembrane</keyword>
<dbReference type="InterPro" id="IPR055348">
    <property type="entry name" value="DctQ"/>
</dbReference>
<feature type="domain" description="Tripartite ATP-independent periplasmic transporters DctQ component" evidence="10">
    <location>
        <begin position="18"/>
        <end position="143"/>
    </location>
</feature>
<keyword evidence="4 9" id="KW-0997">Cell inner membrane</keyword>
<evidence type="ECO:0000256" key="9">
    <source>
        <dbReference type="RuleBase" id="RU369079"/>
    </source>
</evidence>
<dbReference type="OrthoDB" id="7851627at2"/>
<evidence type="ECO:0000256" key="3">
    <source>
        <dbReference type="ARBA" id="ARBA00022475"/>
    </source>
</evidence>
<comment type="subcellular location">
    <subcellularLocation>
        <location evidence="1 9">Cell inner membrane</location>
        <topology evidence="1 9">Multi-pass membrane protein</topology>
    </subcellularLocation>
</comment>
<evidence type="ECO:0000313" key="12">
    <source>
        <dbReference type="Proteomes" id="UP000291301"/>
    </source>
</evidence>
<gene>
    <name evidence="11" type="ORF">E0D97_00025</name>
</gene>
<protein>
    <recommendedName>
        <fullName evidence="9">TRAP transporter small permease protein</fullName>
    </recommendedName>
</protein>
<dbReference type="Proteomes" id="UP000291301">
    <property type="component" value="Unassembled WGS sequence"/>
</dbReference>
<sequence length="155" mass="16753">MPVLAALATLGAFAGIAMVGLIGVSVTMRHLANAPLPYTEELVGLLMTAAFFLALPFVTLKAEHVRVSILVANLPERFRRRVGLAAALFGIVFCIWFFVLSLPWLEFAFSRNLKTEAARLLLYPWMALVPFSLALTAVAFAVRGILGAPGAPVDR</sequence>
<evidence type="ECO:0000256" key="4">
    <source>
        <dbReference type="ARBA" id="ARBA00022519"/>
    </source>
</evidence>
<keyword evidence="2 9" id="KW-0813">Transport</keyword>
<keyword evidence="7 9" id="KW-0472">Membrane</keyword>
<dbReference type="GO" id="GO:0022857">
    <property type="term" value="F:transmembrane transporter activity"/>
    <property type="evidence" value="ECO:0007669"/>
    <property type="project" value="UniProtKB-UniRule"/>
</dbReference>
<feature type="transmembrane region" description="Helical" evidence="9">
    <location>
        <begin position="82"/>
        <end position="105"/>
    </location>
</feature>
<evidence type="ECO:0000256" key="7">
    <source>
        <dbReference type="ARBA" id="ARBA00023136"/>
    </source>
</evidence>
<keyword evidence="6 9" id="KW-1133">Transmembrane helix</keyword>
<dbReference type="PANTHER" id="PTHR35011">
    <property type="entry name" value="2,3-DIKETO-L-GULONATE TRAP TRANSPORTER SMALL PERMEASE PROTEIN YIAM"/>
    <property type="match status" value="1"/>
</dbReference>
<evidence type="ECO:0000259" key="10">
    <source>
        <dbReference type="Pfam" id="PF04290"/>
    </source>
</evidence>
<dbReference type="Pfam" id="PF04290">
    <property type="entry name" value="DctQ"/>
    <property type="match status" value="1"/>
</dbReference>
<dbReference type="InterPro" id="IPR007387">
    <property type="entry name" value="TRAP_DctQ"/>
</dbReference>
<dbReference type="EMBL" id="SJST01000001">
    <property type="protein sequence ID" value="TCD15866.1"/>
    <property type="molecule type" value="Genomic_DNA"/>
</dbReference>
<feature type="transmembrane region" description="Helical" evidence="9">
    <location>
        <begin position="125"/>
        <end position="146"/>
    </location>
</feature>
<feature type="transmembrane region" description="Helical" evidence="9">
    <location>
        <begin position="43"/>
        <end position="62"/>
    </location>
</feature>
<dbReference type="GO" id="GO:0005886">
    <property type="term" value="C:plasma membrane"/>
    <property type="evidence" value="ECO:0007669"/>
    <property type="project" value="UniProtKB-SubCell"/>
</dbReference>
<dbReference type="PANTHER" id="PTHR35011:SF10">
    <property type="entry name" value="TRAP TRANSPORTER SMALL PERMEASE PROTEIN"/>
    <property type="match status" value="1"/>
</dbReference>
<keyword evidence="12" id="KW-1185">Reference proteome</keyword>
<comment type="subunit">
    <text evidence="9">The complex comprises the extracytoplasmic solute receptor protein and the two transmembrane proteins.</text>
</comment>
<dbReference type="GO" id="GO:0015740">
    <property type="term" value="P:C4-dicarboxylate transport"/>
    <property type="evidence" value="ECO:0007669"/>
    <property type="project" value="TreeGrafter"/>
</dbReference>
<reference evidence="11 12" key="1">
    <citation type="journal article" date="2015" name="Antonie Van Leeuwenhoek">
        <title>Oricola cellulosilytica gen. nov., sp. nov., a cellulose-degrading bacterium of the family Phyllobacteriaceae isolated from surface seashore water, and emended descriptions of Mesorhizobium loti and Phyllobacterium myrsinacearum.</title>
        <authorList>
            <person name="Hameed A."/>
            <person name="Shahina M."/>
            <person name="Lai W.A."/>
            <person name="Lin S.Y."/>
            <person name="Young L.S."/>
            <person name="Liu Y.C."/>
            <person name="Hsu Y.H."/>
            <person name="Young C.C."/>
        </authorList>
    </citation>
    <scope>NUCLEOTIDE SEQUENCE [LARGE SCALE GENOMIC DNA]</scope>
    <source>
        <strain evidence="11 12">KCTC 52183</strain>
    </source>
</reference>
<accession>A0A4R0PDM2</accession>
<organism evidence="11 12">
    <name type="scientific">Oricola cellulosilytica</name>
    <dbReference type="NCBI Taxonomy" id="1429082"/>
    <lineage>
        <taxon>Bacteria</taxon>
        <taxon>Pseudomonadati</taxon>
        <taxon>Pseudomonadota</taxon>
        <taxon>Alphaproteobacteria</taxon>
        <taxon>Hyphomicrobiales</taxon>
        <taxon>Ahrensiaceae</taxon>
        <taxon>Oricola</taxon>
    </lineage>
</organism>
<dbReference type="AlphaFoldDB" id="A0A4R0PDM2"/>
<proteinExistence type="inferred from homology"/>
<comment type="caution">
    <text evidence="11">The sequence shown here is derived from an EMBL/GenBank/DDBJ whole genome shotgun (WGS) entry which is preliminary data.</text>
</comment>
<evidence type="ECO:0000256" key="5">
    <source>
        <dbReference type="ARBA" id="ARBA00022692"/>
    </source>
</evidence>
<keyword evidence="3" id="KW-1003">Cell membrane</keyword>
<comment type="caution">
    <text evidence="9">Lacks conserved residue(s) required for the propagation of feature annotation.</text>
</comment>
<evidence type="ECO:0000256" key="2">
    <source>
        <dbReference type="ARBA" id="ARBA00022448"/>
    </source>
</evidence>
<dbReference type="RefSeq" id="WP_131564186.1">
    <property type="nucleotide sequence ID" value="NZ_JAINFK010000001.1"/>
</dbReference>
<evidence type="ECO:0000313" key="11">
    <source>
        <dbReference type="EMBL" id="TCD15866.1"/>
    </source>
</evidence>